<feature type="transmembrane region" description="Helical" evidence="2">
    <location>
        <begin position="68"/>
        <end position="89"/>
    </location>
</feature>
<feature type="transmembrane region" description="Helical" evidence="2">
    <location>
        <begin position="40"/>
        <end position="62"/>
    </location>
</feature>
<dbReference type="GO" id="GO:0008610">
    <property type="term" value="P:lipid biosynthetic process"/>
    <property type="evidence" value="ECO:0007669"/>
    <property type="project" value="UniProtKB-ARBA"/>
</dbReference>
<proteinExistence type="predicted"/>
<dbReference type="InterPro" id="IPR012171">
    <property type="entry name" value="Fatty_acid_desaturase"/>
</dbReference>
<organism evidence="4 5">
    <name type="scientific">Lentzea xinjiangensis</name>
    <dbReference type="NCBI Taxonomy" id="402600"/>
    <lineage>
        <taxon>Bacteria</taxon>
        <taxon>Bacillati</taxon>
        <taxon>Actinomycetota</taxon>
        <taxon>Actinomycetes</taxon>
        <taxon>Pseudonocardiales</taxon>
        <taxon>Pseudonocardiaceae</taxon>
        <taxon>Lentzea</taxon>
    </lineage>
</organism>
<dbReference type="PANTHER" id="PTHR19353:SF19">
    <property type="entry name" value="DELTA(5) FATTY ACID DESATURASE C-RELATED"/>
    <property type="match status" value="1"/>
</dbReference>
<evidence type="ECO:0000313" key="5">
    <source>
        <dbReference type="Proteomes" id="UP000199352"/>
    </source>
</evidence>
<feature type="region of interest" description="Disordered" evidence="1">
    <location>
        <begin position="309"/>
        <end position="347"/>
    </location>
</feature>
<evidence type="ECO:0000256" key="1">
    <source>
        <dbReference type="SAM" id="MobiDB-lite"/>
    </source>
</evidence>
<evidence type="ECO:0000259" key="3">
    <source>
        <dbReference type="Pfam" id="PF00487"/>
    </source>
</evidence>
<dbReference type="GO" id="GO:0016020">
    <property type="term" value="C:membrane"/>
    <property type="evidence" value="ECO:0007669"/>
    <property type="project" value="TreeGrafter"/>
</dbReference>
<dbReference type="CDD" id="cd03506">
    <property type="entry name" value="Delta6-FADS-like"/>
    <property type="match status" value="1"/>
</dbReference>
<dbReference type="PANTHER" id="PTHR19353">
    <property type="entry name" value="FATTY ACID DESATURASE 2"/>
    <property type="match status" value="1"/>
</dbReference>
<dbReference type="STRING" id="402600.SAMN05216188_11981"/>
<keyword evidence="2" id="KW-0472">Membrane</keyword>
<accession>A0A1H9TV20</accession>
<feature type="transmembrane region" description="Helical" evidence="2">
    <location>
        <begin position="203"/>
        <end position="228"/>
    </location>
</feature>
<sequence>MTTGLTSATRDPATRRGSDFARLTQELKDAGLLDRRRGYYALRMAVNVLLLAAGGSVFVLVGDSWWQVLTAVFLALVFTQFAFIGHDAGHRQIFRGRRRNDLVGHLHGAVTGISYQWWVGKHNRHHANPNHEDEDPDIEIHAIAFSREQAGDKRGLYRWITKYQAFLFFPLLLAEAVVLRLSGLQALLRGELKRPWREAALQLLPAAAYLTAVFWVLSPLKAVVFIAVHQGLMGVYLGCSFAPNHKGMPIIAQGQRLDHLRKQVLTSRNVTGGRWVDALLGGLNHQIEHHLFPHMPRPNLRRAQPIVKPSAHGTPFRTARRACAPPTPRSCAISTTPGHPCAAAGPRRALPPRRVALLGAGKLRIRELHTARGTCSSGSARHSQTWPWSSAWASVRPLRRFAGWSRSRSEWLSTGSW</sequence>
<feature type="domain" description="Fatty acid desaturase" evidence="3">
    <location>
        <begin position="64"/>
        <end position="311"/>
    </location>
</feature>
<keyword evidence="2" id="KW-0812">Transmembrane</keyword>
<name>A0A1H9TV20_9PSEU</name>
<dbReference type="GO" id="GO:0016717">
    <property type="term" value="F:oxidoreductase activity, acting on paired donors, with oxidation of a pair of donors resulting in the reduction of molecular oxygen to two molecules of water"/>
    <property type="evidence" value="ECO:0007669"/>
    <property type="project" value="TreeGrafter"/>
</dbReference>
<reference evidence="5" key="1">
    <citation type="submission" date="2016-10" db="EMBL/GenBank/DDBJ databases">
        <authorList>
            <person name="Varghese N."/>
            <person name="Submissions S."/>
        </authorList>
    </citation>
    <scope>NUCLEOTIDE SEQUENCE [LARGE SCALE GENOMIC DNA]</scope>
    <source>
        <strain evidence="5">CGMCC 4.3525</strain>
    </source>
</reference>
<keyword evidence="5" id="KW-1185">Reference proteome</keyword>
<evidence type="ECO:0000256" key="2">
    <source>
        <dbReference type="SAM" id="Phobius"/>
    </source>
</evidence>
<dbReference type="AlphaFoldDB" id="A0A1H9TV20"/>
<gene>
    <name evidence="4" type="ORF">SAMN05216188_11981</name>
</gene>
<dbReference type="EMBL" id="FOFR01000019">
    <property type="protein sequence ID" value="SES00838.1"/>
    <property type="molecule type" value="Genomic_DNA"/>
</dbReference>
<evidence type="ECO:0000313" key="4">
    <source>
        <dbReference type="EMBL" id="SES00838.1"/>
    </source>
</evidence>
<dbReference type="Proteomes" id="UP000199352">
    <property type="component" value="Unassembled WGS sequence"/>
</dbReference>
<dbReference type="InterPro" id="IPR005804">
    <property type="entry name" value="FA_desaturase_dom"/>
</dbReference>
<feature type="transmembrane region" description="Helical" evidence="2">
    <location>
        <begin position="163"/>
        <end position="183"/>
    </location>
</feature>
<protein>
    <submittedName>
        <fullName evidence="4">Fatty acid desaturase</fullName>
    </submittedName>
</protein>
<keyword evidence="2" id="KW-1133">Transmembrane helix</keyword>
<dbReference type="Pfam" id="PF00487">
    <property type="entry name" value="FA_desaturase"/>
    <property type="match status" value="1"/>
</dbReference>